<proteinExistence type="predicted"/>
<reference evidence="2" key="1">
    <citation type="submission" date="2022-08" db="EMBL/GenBank/DDBJ databases">
        <authorList>
            <person name="Kallberg Y."/>
            <person name="Tangrot J."/>
            <person name="Rosling A."/>
        </authorList>
    </citation>
    <scope>NUCLEOTIDE SEQUENCE</scope>
    <source>
        <strain evidence="2">Wild A</strain>
    </source>
</reference>
<protein>
    <submittedName>
        <fullName evidence="2">10190_t:CDS:1</fullName>
    </submittedName>
</protein>
<dbReference type="InterPro" id="IPR006439">
    <property type="entry name" value="HAD-SF_hydro_IA"/>
</dbReference>
<dbReference type="NCBIfam" id="TIGR02247">
    <property type="entry name" value="HAD-1A3-hyp"/>
    <property type="match status" value="1"/>
</dbReference>
<comment type="caution">
    <text evidence="2">The sequence shown here is derived from an EMBL/GenBank/DDBJ whole genome shotgun (WGS) entry which is preliminary data.</text>
</comment>
<dbReference type="InterPro" id="IPR036412">
    <property type="entry name" value="HAD-like_sf"/>
</dbReference>
<dbReference type="InterPro" id="IPR052898">
    <property type="entry name" value="ACAD10-like"/>
</dbReference>
<feature type="non-terminal residue" evidence="2">
    <location>
        <position position="251"/>
    </location>
</feature>
<dbReference type="GO" id="GO:0016791">
    <property type="term" value="F:phosphatase activity"/>
    <property type="evidence" value="ECO:0007669"/>
    <property type="project" value="UniProtKB-ARBA"/>
</dbReference>
<evidence type="ECO:0000313" key="2">
    <source>
        <dbReference type="EMBL" id="CAI2172826.1"/>
    </source>
</evidence>
<dbReference type="SFLD" id="SFLDS00003">
    <property type="entry name" value="Haloacid_Dehalogenase"/>
    <property type="match status" value="1"/>
</dbReference>
<accession>A0A9W4SLN1</accession>
<dbReference type="OrthoDB" id="1694274at2759"/>
<dbReference type="SFLD" id="SFLDG01129">
    <property type="entry name" value="C1.5:_HAD__Beta-PGM__Phosphata"/>
    <property type="match status" value="1"/>
</dbReference>
<dbReference type="Pfam" id="PF00702">
    <property type="entry name" value="Hydrolase"/>
    <property type="match status" value="1"/>
</dbReference>
<dbReference type="CDD" id="cd02603">
    <property type="entry name" value="HAD_sEH-N_like"/>
    <property type="match status" value="1"/>
</dbReference>
<dbReference type="InterPro" id="IPR023198">
    <property type="entry name" value="PGP-like_dom2"/>
</dbReference>
<evidence type="ECO:0000313" key="3">
    <source>
        <dbReference type="Proteomes" id="UP001153678"/>
    </source>
</evidence>
<sequence>MSYKAIIFDMGGVCVGSPFQGISKFEKKYGLPKNYINVAIVNGGENGAFQRLERGELSIPEFYEIFGKELSDPVNKEYYYQYLSLRGSKDSTLPSLPDKITIDGKELFQTMMSEATIINPIVFNALKRLRASNKFKIVALTNNFQLPTQENKEIELTGGNPPMELKNLFDEYIESSVVGLRKPDPKIFLYACEKLGIQPNEVVFLDDIGINLKAAMNLGMRTIKVELGKSKDAIRVLEDLVGFSLLDDSKL</sequence>
<organism evidence="2 3">
    <name type="scientific">Funneliformis geosporum</name>
    <dbReference type="NCBI Taxonomy" id="1117311"/>
    <lineage>
        <taxon>Eukaryota</taxon>
        <taxon>Fungi</taxon>
        <taxon>Fungi incertae sedis</taxon>
        <taxon>Mucoromycota</taxon>
        <taxon>Glomeromycotina</taxon>
        <taxon>Glomeromycetes</taxon>
        <taxon>Glomerales</taxon>
        <taxon>Glomeraceae</taxon>
        <taxon>Funneliformis</taxon>
    </lineage>
</organism>
<dbReference type="PRINTS" id="PR00413">
    <property type="entry name" value="HADHALOGNASE"/>
</dbReference>
<dbReference type="Gene3D" id="3.40.50.1000">
    <property type="entry name" value="HAD superfamily/HAD-like"/>
    <property type="match status" value="1"/>
</dbReference>
<evidence type="ECO:0000256" key="1">
    <source>
        <dbReference type="ARBA" id="ARBA00022990"/>
    </source>
</evidence>
<dbReference type="InterPro" id="IPR011945">
    <property type="entry name" value="HAD-SF_ppase_IA/epoxid_hydro_N"/>
</dbReference>
<dbReference type="SUPFAM" id="SSF56784">
    <property type="entry name" value="HAD-like"/>
    <property type="match status" value="1"/>
</dbReference>
<dbReference type="Gene3D" id="1.10.150.240">
    <property type="entry name" value="Putative phosphatase, domain 2"/>
    <property type="match status" value="1"/>
</dbReference>
<name>A0A9W4SLN1_9GLOM</name>
<keyword evidence="1" id="KW-0007">Acetylation</keyword>
<dbReference type="EMBL" id="CAMKVN010000986">
    <property type="protein sequence ID" value="CAI2172826.1"/>
    <property type="molecule type" value="Genomic_DNA"/>
</dbReference>
<dbReference type="Proteomes" id="UP001153678">
    <property type="component" value="Unassembled WGS sequence"/>
</dbReference>
<dbReference type="InterPro" id="IPR023214">
    <property type="entry name" value="HAD_sf"/>
</dbReference>
<keyword evidence="3" id="KW-1185">Reference proteome</keyword>
<dbReference type="NCBIfam" id="TIGR01509">
    <property type="entry name" value="HAD-SF-IA-v3"/>
    <property type="match status" value="1"/>
</dbReference>
<dbReference type="AlphaFoldDB" id="A0A9W4SLN1"/>
<gene>
    <name evidence="2" type="ORF">FWILDA_LOCUS5777</name>
</gene>
<dbReference type="PANTHER" id="PTHR47829:SF1">
    <property type="entry name" value="HAD FAMILY PHOSPHATASE"/>
    <property type="match status" value="1"/>
</dbReference>
<dbReference type="PANTHER" id="PTHR47829">
    <property type="entry name" value="HYDROLASE, PUTATIVE (AFU_ORTHOLOGUE AFUA_1G12880)-RELATED"/>
    <property type="match status" value="1"/>
</dbReference>